<protein>
    <submittedName>
        <fullName evidence="2">Integrase</fullName>
    </submittedName>
</protein>
<keyword evidence="3" id="KW-1185">Reference proteome</keyword>
<dbReference type="GO" id="GO:0015074">
    <property type="term" value="P:DNA integration"/>
    <property type="evidence" value="ECO:0007669"/>
    <property type="project" value="InterPro"/>
</dbReference>
<dbReference type="GO" id="GO:0006310">
    <property type="term" value="P:DNA recombination"/>
    <property type="evidence" value="ECO:0007669"/>
    <property type="project" value="UniProtKB-KW"/>
</dbReference>
<evidence type="ECO:0000313" key="3">
    <source>
        <dbReference type="Proteomes" id="UP000554520"/>
    </source>
</evidence>
<dbReference type="GO" id="GO:0003677">
    <property type="term" value="F:DNA binding"/>
    <property type="evidence" value="ECO:0007669"/>
    <property type="project" value="InterPro"/>
</dbReference>
<dbReference type="Proteomes" id="UP000554520">
    <property type="component" value="Unassembled WGS sequence"/>
</dbReference>
<dbReference type="SUPFAM" id="SSF56349">
    <property type="entry name" value="DNA breaking-rejoining enzymes"/>
    <property type="match status" value="1"/>
</dbReference>
<name>A0A839UEJ1_9HYPH</name>
<reference evidence="2 3" key="1">
    <citation type="submission" date="2020-08" db="EMBL/GenBank/DDBJ databases">
        <title>Genomic Encyclopedia of Type Strains, Phase III (KMG-III): the genomes of soil and plant-associated and newly described type strains.</title>
        <authorList>
            <person name="Whitman W."/>
        </authorList>
    </citation>
    <scope>NUCLEOTIDE SEQUENCE [LARGE SCALE GENOMIC DNA]</scope>
    <source>
        <strain evidence="2 3">CECT 7015</strain>
    </source>
</reference>
<gene>
    <name evidence="2" type="ORF">FHS21_004666</name>
</gene>
<evidence type="ECO:0000313" key="2">
    <source>
        <dbReference type="EMBL" id="MBB3148223.1"/>
    </source>
</evidence>
<evidence type="ECO:0000256" key="1">
    <source>
        <dbReference type="ARBA" id="ARBA00023172"/>
    </source>
</evidence>
<proteinExistence type="predicted"/>
<organism evidence="2 3">
    <name type="scientific">Phyllobacterium trifolii</name>
    <dbReference type="NCBI Taxonomy" id="300193"/>
    <lineage>
        <taxon>Bacteria</taxon>
        <taxon>Pseudomonadati</taxon>
        <taxon>Pseudomonadota</taxon>
        <taxon>Alphaproteobacteria</taxon>
        <taxon>Hyphomicrobiales</taxon>
        <taxon>Phyllobacteriaceae</taxon>
        <taxon>Phyllobacterium</taxon>
    </lineage>
</organism>
<sequence length="411" mass="46726">MGTIIPTPSGLYDETGLYWSPCPSLDLLKSLGFSLEKFLDYLRINDRIGDPANLYDIMPSDGPDYLESTFAAIKVSGFSFLKHLNNDDPAQKQTRMFSRIIGKEDRTYTPSPTKRFPVQLLIPFLSEGFDTGNLDSITQTTFDETGRMLAILLLGGSRRSEPLHLWTNDLHVVDDRLVVFLRHPQQFCDGGGTENRQSTLIRKYNMLPRNIRADKCKAGWKNLLLDNDFSCQMHFLPWPGAREFLVRSYYHYIKNVRNPVMRIRKHRGLPDHPFFLINTRAIPSQGTEIGDPYTVAASIGSWRRAFARTIAKNPSVTLHVSKYHGTTPHGLRHLYGHTLASLGHNEIAIQKMMHHKSPLSSRVYTLSTDSEINRIFQEVEARLADSEFAPKFPAFRSVSSLLDDFVRIAIG</sequence>
<keyword evidence="1" id="KW-0233">DNA recombination</keyword>
<accession>A0A839UEJ1</accession>
<dbReference type="InterPro" id="IPR013762">
    <property type="entry name" value="Integrase-like_cat_sf"/>
</dbReference>
<dbReference type="InterPro" id="IPR011010">
    <property type="entry name" value="DNA_brk_join_enz"/>
</dbReference>
<dbReference type="AlphaFoldDB" id="A0A839UEJ1"/>
<dbReference type="RefSeq" id="WP_183664036.1">
    <property type="nucleotide sequence ID" value="NZ_JACHXN010000018.1"/>
</dbReference>
<comment type="caution">
    <text evidence="2">The sequence shown here is derived from an EMBL/GenBank/DDBJ whole genome shotgun (WGS) entry which is preliminary data.</text>
</comment>
<dbReference type="Gene3D" id="1.10.443.10">
    <property type="entry name" value="Intergrase catalytic core"/>
    <property type="match status" value="1"/>
</dbReference>
<dbReference type="EMBL" id="JACHXN010000018">
    <property type="protein sequence ID" value="MBB3148223.1"/>
    <property type="molecule type" value="Genomic_DNA"/>
</dbReference>